<name>B9C0C0_9BURK</name>
<gene>
    <name evidence="1" type="ORF">BURMUCGD2_0108</name>
</gene>
<sequence>MMPQRRCGDCADKQKPATRNASRVFLWRGVRYFAALTM</sequence>
<organism evidence="1 2">
    <name type="scientific">Burkholderia multivorans CGD2</name>
    <dbReference type="NCBI Taxonomy" id="513052"/>
    <lineage>
        <taxon>Bacteria</taxon>
        <taxon>Pseudomonadati</taxon>
        <taxon>Pseudomonadota</taxon>
        <taxon>Betaproteobacteria</taxon>
        <taxon>Burkholderiales</taxon>
        <taxon>Burkholderiaceae</taxon>
        <taxon>Burkholderia</taxon>
        <taxon>Burkholderia cepacia complex</taxon>
    </lineage>
</organism>
<dbReference type="AlphaFoldDB" id="B9C0C0"/>
<dbReference type="EMBL" id="ACFC01000025">
    <property type="protein sequence ID" value="EEE03512.1"/>
    <property type="molecule type" value="Genomic_DNA"/>
</dbReference>
<dbReference type="Proteomes" id="UP000004535">
    <property type="component" value="Unassembled WGS sequence"/>
</dbReference>
<protein>
    <submittedName>
        <fullName evidence="1">Uncharacterized protein</fullName>
    </submittedName>
</protein>
<comment type="caution">
    <text evidence="1">The sequence shown here is derived from an EMBL/GenBank/DDBJ whole genome shotgun (WGS) entry which is preliminary data.</text>
</comment>
<reference evidence="1 2" key="1">
    <citation type="journal article" date="2012" name="J. Bacteriol.">
        <title>Draft Genome Sequence Determination for Cystic Fibrosis and Chronic Granulomatous Disease Burkholderia multivorans Isolates.</title>
        <authorList>
            <person name="Varga J.J."/>
            <person name="Losada L."/>
            <person name="Zelazny A.M."/>
            <person name="Brinkac L."/>
            <person name="Harkins D."/>
            <person name="Radune D."/>
            <person name="Hostetler J."/>
            <person name="Sampaio E.P."/>
            <person name="Ronning C.M."/>
            <person name="Nierman W.C."/>
            <person name="Greenberg D.E."/>
            <person name="Holland S.M."/>
            <person name="Goldberg J.B."/>
        </authorList>
    </citation>
    <scope>NUCLEOTIDE SEQUENCE [LARGE SCALE GENOMIC DNA]</scope>
    <source>
        <strain evidence="1 2">CGD2</strain>
    </source>
</reference>
<evidence type="ECO:0000313" key="1">
    <source>
        <dbReference type="EMBL" id="EEE03512.1"/>
    </source>
</evidence>
<accession>B9C0C0</accession>
<evidence type="ECO:0000313" key="2">
    <source>
        <dbReference type="Proteomes" id="UP000004535"/>
    </source>
</evidence>
<proteinExistence type="predicted"/>